<evidence type="ECO:0000313" key="3">
    <source>
        <dbReference type="Proteomes" id="UP001305414"/>
    </source>
</evidence>
<protein>
    <submittedName>
        <fullName evidence="2">Uncharacterized protein</fullName>
    </submittedName>
</protein>
<sequence length="74" mass="7928">MSKRSLTLGTGKCGACACRLLRIAWSPHKPSPMVEMMPAEFGNKRWKTTSPFARGSGGASSMKSTGKPNGTLER</sequence>
<dbReference type="Proteomes" id="UP001305414">
    <property type="component" value="Unassembled WGS sequence"/>
</dbReference>
<feature type="region of interest" description="Disordered" evidence="1">
    <location>
        <begin position="46"/>
        <end position="74"/>
    </location>
</feature>
<accession>A0AAN7Z8R1</accession>
<gene>
    <name evidence="2" type="ORF">RRF57_006203</name>
</gene>
<reference evidence="2 3" key="1">
    <citation type="submission" date="2023-10" db="EMBL/GenBank/DDBJ databases">
        <title>Draft genome sequence of Xylaria bambusicola isolate GMP-LS, the root and basal stem rot pathogen of sugarcane in Indonesia.</title>
        <authorList>
            <person name="Selvaraj P."/>
            <person name="Muralishankar V."/>
            <person name="Muruganantham S."/>
            <person name="Sp S."/>
            <person name="Haryani S."/>
            <person name="Lau K.J.X."/>
            <person name="Naqvi N.I."/>
        </authorList>
    </citation>
    <scope>NUCLEOTIDE SEQUENCE [LARGE SCALE GENOMIC DNA]</scope>
    <source>
        <strain evidence="2">GMP-LS</strain>
    </source>
</reference>
<dbReference type="EMBL" id="JAWHQM010000016">
    <property type="protein sequence ID" value="KAK5630488.1"/>
    <property type="molecule type" value="Genomic_DNA"/>
</dbReference>
<evidence type="ECO:0000313" key="2">
    <source>
        <dbReference type="EMBL" id="KAK5630488.1"/>
    </source>
</evidence>
<evidence type="ECO:0000256" key="1">
    <source>
        <dbReference type="SAM" id="MobiDB-lite"/>
    </source>
</evidence>
<feature type="compositionally biased region" description="Polar residues" evidence="1">
    <location>
        <begin position="59"/>
        <end position="68"/>
    </location>
</feature>
<name>A0AAN7Z8R1_9PEZI</name>
<comment type="caution">
    <text evidence="2">The sequence shown here is derived from an EMBL/GenBank/DDBJ whole genome shotgun (WGS) entry which is preliminary data.</text>
</comment>
<proteinExistence type="predicted"/>
<organism evidence="2 3">
    <name type="scientific">Xylaria bambusicola</name>
    <dbReference type="NCBI Taxonomy" id="326684"/>
    <lineage>
        <taxon>Eukaryota</taxon>
        <taxon>Fungi</taxon>
        <taxon>Dikarya</taxon>
        <taxon>Ascomycota</taxon>
        <taxon>Pezizomycotina</taxon>
        <taxon>Sordariomycetes</taxon>
        <taxon>Xylariomycetidae</taxon>
        <taxon>Xylariales</taxon>
        <taxon>Xylariaceae</taxon>
        <taxon>Xylaria</taxon>
    </lineage>
</organism>
<dbReference type="AlphaFoldDB" id="A0AAN7Z8R1"/>
<keyword evidence="3" id="KW-1185">Reference proteome</keyword>